<dbReference type="Pfam" id="PF00685">
    <property type="entry name" value="Sulfotransfer_1"/>
    <property type="match status" value="1"/>
</dbReference>
<dbReference type="AlphaFoldDB" id="A0AAD8EL65"/>
<dbReference type="GO" id="GO:0008146">
    <property type="term" value="F:sulfotransferase activity"/>
    <property type="evidence" value="ECO:0007669"/>
    <property type="project" value="InterPro"/>
</dbReference>
<dbReference type="Proteomes" id="UP001233999">
    <property type="component" value="Unassembled WGS sequence"/>
</dbReference>
<dbReference type="InterPro" id="IPR000863">
    <property type="entry name" value="Sulfotransferase_dom"/>
</dbReference>
<reference evidence="4" key="1">
    <citation type="journal article" date="2023" name="IScience">
        <title>Live-bearing cockroach genome reveals convergent evolutionary mechanisms linked to viviparity in insects and beyond.</title>
        <authorList>
            <person name="Fouks B."/>
            <person name="Harrison M.C."/>
            <person name="Mikhailova A.A."/>
            <person name="Marchal E."/>
            <person name="English S."/>
            <person name="Carruthers M."/>
            <person name="Jennings E.C."/>
            <person name="Chiamaka E.L."/>
            <person name="Frigard R.A."/>
            <person name="Pippel M."/>
            <person name="Attardo G.M."/>
            <person name="Benoit J.B."/>
            <person name="Bornberg-Bauer E."/>
            <person name="Tobe S.S."/>
        </authorList>
    </citation>
    <scope>NUCLEOTIDE SEQUENCE</scope>
    <source>
        <strain evidence="4">Stay&amp;Tobe</strain>
    </source>
</reference>
<feature type="domain" description="Sulfotransferase" evidence="3">
    <location>
        <begin position="61"/>
        <end position="222"/>
    </location>
</feature>
<dbReference type="InterPro" id="IPR027417">
    <property type="entry name" value="P-loop_NTPase"/>
</dbReference>
<protein>
    <recommendedName>
        <fullName evidence="3">Sulfotransferase domain-containing protein</fullName>
    </recommendedName>
</protein>
<evidence type="ECO:0000256" key="1">
    <source>
        <dbReference type="ARBA" id="ARBA00005771"/>
    </source>
</evidence>
<comment type="caution">
    <text evidence="4">The sequence shown here is derived from an EMBL/GenBank/DDBJ whole genome shotgun (WGS) entry which is preliminary data.</text>
</comment>
<proteinExistence type="inferred from homology"/>
<feature type="non-terminal residue" evidence="4">
    <location>
        <position position="1"/>
    </location>
</feature>
<keyword evidence="2" id="KW-0808">Transferase</keyword>
<organism evidence="4 5">
    <name type="scientific">Diploptera punctata</name>
    <name type="common">Pacific beetle cockroach</name>
    <dbReference type="NCBI Taxonomy" id="6984"/>
    <lineage>
        <taxon>Eukaryota</taxon>
        <taxon>Metazoa</taxon>
        <taxon>Ecdysozoa</taxon>
        <taxon>Arthropoda</taxon>
        <taxon>Hexapoda</taxon>
        <taxon>Insecta</taxon>
        <taxon>Pterygota</taxon>
        <taxon>Neoptera</taxon>
        <taxon>Polyneoptera</taxon>
        <taxon>Dictyoptera</taxon>
        <taxon>Blattodea</taxon>
        <taxon>Blaberoidea</taxon>
        <taxon>Blaberidae</taxon>
        <taxon>Diplopterinae</taxon>
        <taxon>Diploptera</taxon>
    </lineage>
</organism>
<evidence type="ECO:0000313" key="4">
    <source>
        <dbReference type="EMBL" id="KAJ9594236.1"/>
    </source>
</evidence>
<dbReference type="EMBL" id="JASPKZ010003064">
    <property type="protein sequence ID" value="KAJ9594236.1"/>
    <property type="molecule type" value="Genomic_DNA"/>
</dbReference>
<name>A0AAD8EL65_DIPPU</name>
<reference evidence="4" key="2">
    <citation type="submission" date="2023-05" db="EMBL/GenBank/DDBJ databases">
        <authorList>
            <person name="Fouks B."/>
        </authorList>
    </citation>
    <scope>NUCLEOTIDE SEQUENCE</scope>
    <source>
        <strain evidence="4">Stay&amp;Tobe</strain>
        <tissue evidence="4">Testes</tissue>
    </source>
</reference>
<dbReference type="Gene3D" id="3.40.50.300">
    <property type="entry name" value="P-loop containing nucleotide triphosphate hydrolases"/>
    <property type="match status" value="1"/>
</dbReference>
<evidence type="ECO:0000313" key="5">
    <source>
        <dbReference type="Proteomes" id="UP001233999"/>
    </source>
</evidence>
<dbReference type="SUPFAM" id="SSF52540">
    <property type="entry name" value="P-loop containing nucleoside triphosphate hydrolases"/>
    <property type="match status" value="1"/>
</dbReference>
<dbReference type="PANTHER" id="PTHR11783">
    <property type="entry name" value="SULFOTRANSFERASE SULT"/>
    <property type="match status" value="1"/>
</dbReference>
<comment type="similarity">
    <text evidence="1">Belongs to the sulfotransferase 1 family.</text>
</comment>
<accession>A0AAD8EL65</accession>
<evidence type="ECO:0000259" key="3">
    <source>
        <dbReference type="Pfam" id="PF00685"/>
    </source>
</evidence>
<keyword evidence="5" id="KW-1185">Reference proteome</keyword>
<gene>
    <name evidence="4" type="ORF">L9F63_014396</name>
</gene>
<sequence>MPTNKSEFTFTNLEGPLVEKFKKENMSCYPEGLVRITPSECCMLPEYQKHADKIRRFTVRKDDVWVVTYPKCGTTWTQEMVWLLLNNLDYETAKKVPLTTRSPFFEFGCLFSNGGADTLNDAENLESPRIIKSHLNLELLPEQLLTVKPKIIYVAREAKDSAVSYFHHHRLMFVYTGTLDDFVDAYTAGIVLNGGQWNHVLEFWKIRHEPNILFNTFEEMKK</sequence>
<evidence type="ECO:0000256" key="2">
    <source>
        <dbReference type="ARBA" id="ARBA00022679"/>
    </source>
</evidence>